<keyword evidence="8" id="KW-0418">Kinase</keyword>
<organism evidence="14 15">
    <name type="scientific">Pseudohoeflea suaedae</name>
    <dbReference type="NCBI Taxonomy" id="877384"/>
    <lineage>
        <taxon>Bacteria</taxon>
        <taxon>Pseudomonadati</taxon>
        <taxon>Pseudomonadota</taxon>
        <taxon>Alphaproteobacteria</taxon>
        <taxon>Hyphomicrobiales</taxon>
        <taxon>Rhizobiaceae</taxon>
        <taxon>Pseudohoeflea</taxon>
    </lineage>
</organism>
<evidence type="ECO:0000313" key="15">
    <source>
        <dbReference type="Proteomes" id="UP000295131"/>
    </source>
</evidence>
<evidence type="ECO:0000256" key="3">
    <source>
        <dbReference type="ARBA" id="ARBA00012438"/>
    </source>
</evidence>
<evidence type="ECO:0000256" key="8">
    <source>
        <dbReference type="ARBA" id="ARBA00022777"/>
    </source>
</evidence>
<evidence type="ECO:0000256" key="11">
    <source>
        <dbReference type="ARBA" id="ARBA00023136"/>
    </source>
</evidence>
<evidence type="ECO:0000313" key="14">
    <source>
        <dbReference type="EMBL" id="TDH38352.1"/>
    </source>
</evidence>
<comment type="caution">
    <text evidence="14">The sequence shown here is derived from an EMBL/GenBank/DDBJ whole genome shotgun (WGS) entry which is preliminary data.</text>
</comment>
<evidence type="ECO:0000256" key="9">
    <source>
        <dbReference type="ARBA" id="ARBA00022840"/>
    </source>
</evidence>
<keyword evidence="11 12" id="KW-0472">Membrane</keyword>
<keyword evidence="9" id="KW-0067">ATP-binding</keyword>
<dbReference type="Pfam" id="PF07536">
    <property type="entry name" value="HWE_HK"/>
    <property type="match status" value="1"/>
</dbReference>
<name>A0A4R5PMV8_9HYPH</name>
<dbReference type="SMART" id="SM00911">
    <property type="entry name" value="HWE_HK"/>
    <property type="match status" value="1"/>
</dbReference>
<evidence type="ECO:0000256" key="12">
    <source>
        <dbReference type="SAM" id="Phobius"/>
    </source>
</evidence>
<dbReference type="SMART" id="SM01079">
    <property type="entry name" value="CHASE"/>
    <property type="match status" value="1"/>
</dbReference>
<accession>A0A4R5PMV8</accession>
<feature type="transmembrane region" description="Helical" evidence="12">
    <location>
        <begin position="42"/>
        <end position="61"/>
    </location>
</feature>
<evidence type="ECO:0000256" key="5">
    <source>
        <dbReference type="ARBA" id="ARBA00022679"/>
    </source>
</evidence>
<dbReference type="InterPro" id="IPR006189">
    <property type="entry name" value="CHASE_dom"/>
</dbReference>
<dbReference type="GO" id="GO:0007165">
    <property type="term" value="P:signal transduction"/>
    <property type="evidence" value="ECO:0007669"/>
    <property type="project" value="UniProtKB-ARBA"/>
</dbReference>
<dbReference type="GO" id="GO:0005524">
    <property type="term" value="F:ATP binding"/>
    <property type="evidence" value="ECO:0007669"/>
    <property type="project" value="UniProtKB-KW"/>
</dbReference>
<keyword evidence="5" id="KW-0808">Transferase</keyword>
<evidence type="ECO:0000256" key="10">
    <source>
        <dbReference type="ARBA" id="ARBA00022989"/>
    </source>
</evidence>
<proteinExistence type="predicted"/>
<dbReference type="EC" id="2.7.13.3" evidence="3"/>
<evidence type="ECO:0000256" key="6">
    <source>
        <dbReference type="ARBA" id="ARBA00022692"/>
    </source>
</evidence>
<dbReference type="InterPro" id="IPR011102">
    <property type="entry name" value="Sig_transdc_His_kinase_HWE"/>
</dbReference>
<keyword evidence="7" id="KW-0547">Nucleotide-binding</keyword>
<keyword evidence="10 12" id="KW-1133">Transmembrane helix</keyword>
<dbReference type="Gene3D" id="3.30.450.350">
    <property type="entry name" value="CHASE domain"/>
    <property type="match status" value="1"/>
</dbReference>
<feature type="domain" description="CHASE" evidence="13">
    <location>
        <begin position="173"/>
        <end position="273"/>
    </location>
</feature>
<dbReference type="PANTHER" id="PTHR41523">
    <property type="entry name" value="TWO-COMPONENT SYSTEM SENSOR PROTEIN"/>
    <property type="match status" value="1"/>
</dbReference>
<keyword evidence="4" id="KW-0597">Phosphoprotein</keyword>
<evidence type="ECO:0000256" key="1">
    <source>
        <dbReference type="ARBA" id="ARBA00000085"/>
    </source>
</evidence>
<comment type="subcellular location">
    <subcellularLocation>
        <location evidence="2">Membrane</location>
    </subcellularLocation>
</comment>
<keyword evidence="15" id="KW-1185">Reference proteome</keyword>
<dbReference type="AlphaFoldDB" id="A0A4R5PMV8"/>
<reference evidence="14 15" key="1">
    <citation type="journal article" date="2013" name="Int. J. Syst. Evol. Microbiol.">
        <title>Hoeflea suaedae sp. nov., an endophytic bacterium isolated from the root of the halophyte Suaeda maritima.</title>
        <authorList>
            <person name="Chung E.J."/>
            <person name="Park J.A."/>
            <person name="Pramanik P."/>
            <person name="Bibi F."/>
            <person name="Jeon C.O."/>
            <person name="Chung Y.R."/>
        </authorList>
    </citation>
    <scope>NUCLEOTIDE SEQUENCE [LARGE SCALE GENOMIC DNA]</scope>
    <source>
        <strain evidence="14 15">YC6898</strain>
    </source>
</reference>
<comment type="catalytic activity">
    <reaction evidence="1">
        <text>ATP + protein L-histidine = ADP + protein N-phospho-L-histidine.</text>
        <dbReference type="EC" id="2.7.13.3"/>
    </reaction>
</comment>
<dbReference type="PROSITE" id="PS50839">
    <property type="entry name" value="CHASE"/>
    <property type="match status" value="1"/>
</dbReference>
<dbReference type="Proteomes" id="UP000295131">
    <property type="component" value="Unassembled WGS sequence"/>
</dbReference>
<dbReference type="GO" id="GO:0004673">
    <property type="term" value="F:protein histidine kinase activity"/>
    <property type="evidence" value="ECO:0007669"/>
    <property type="project" value="UniProtKB-EC"/>
</dbReference>
<keyword evidence="6 12" id="KW-0812">Transmembrane</keyword>
<dbReference type="InterPro" id="IPR036890">
    <property type="entry name" value="HATPase_C_sf"/>
</dbReference>
<evidence type="ECO:0000259" key="13">
    <source>
        <dbReference type="PROSITE" id="PS50839"/>
    </source>
</evidence>
<dbReference type="Pfam" id="PF03924">
    <property type="entry name" value="CHASE"/>
    <property type="match status" value="1"/>
</dbReference>
<evidence type="ECO:0000256" key="4">
    <source>
        <dbReference type="ARBA" id="ARBA00022553"/>
    </source>
</evidence>
<evidence type="ECO:0000256" key="2">
    <source>
        <dbReference type="ARBA" id="ARBA00004370"/>
    </source>
</evidence>
<dbReference type="Gene3D" id="3.30.565.10">
    <property type="entry name" value="Histidine kinase-like ATPase, C-terminal domain"/>
    <property type="match status" value="1"/>
</dbReference>
<dbReference type="EMBL" id="SMSI01000001">
    <property type="protein sequence ID" value="TDH38352.1"/>
    <property type="molecule type" value="Genomic_DNA"/>
</dbReference>
<protein>
    <recommendedName>
        <fullName evidence="3">histidine kinase</fullName>
        <ecNumber evidence="3">2.7.13.3</ecNumber>
    </recommendedName>
</protein>
<dbReference type="SUPFAM" id="SSF55874">
    <property type="entry name" value="ATPase domain of HSP90 chaperone/DNA topoisomerase II/histidine kinase"/>
    <property type="match status" value="1"/>
</dbReference>
<dbReference type="GO" id="GO:0016020">
    <property type="term" value="C:membrane"/>
    <property type="evidence" value="ECO:0007669"/>
    <property type="project" value="UniProtKB-SubCell"/>
</dbReference>
<dbReference type="InterPro" id="IPR042240">
    <property type="entry name" value="CHASE_sf"/>
</dbReference>
<gene>
    <name evidence="14" type="ORF">E2A64_04355</name>
</gene>
<evidence type="ECO:0000256" key="7">
    <source>
        <dbReference type="ARBA" id="ARBA00022741"/>
    </source>
</evidence>
<sequence length="574" mass="63404">MRNVCHSRRFPSPGRMFYLIAGLPGFAKRLSGANHEGPVRLAVLVFVITASVGLVMPVAVYRSGEQANILRFQSIADDTVDRISLRIGEHISLLEATRALFEAEGAQISQGKFASFVDHLDINNRFDGVQGIGFSSIVQDGQEEAVWREISSNYGVDRGIFPKTSDAAVRTAVIMLEPSDERNLAALGFDMYSESIRREAMQAAARSNEVRATTKVELVQEIDDQKQPGFLVYLPFFLDGGPAIAGDALPRNLRGFIYAPFRIGDLIGATLNRGGIAPVHMSIYLGEPTQENLVFESANRLGGFNAAYEYLVSVDVAGQTWHYQMQPSDQFREGTERAIAFLLASIMILMAAALALSLRSQMKALAASREVVRVTDEAAVQKDFLLQEMKHRIKNSIARVLAIARQTANHSESLEDFIASFTKRLQAMAAAQDLLTQSHHQTARLGDLLRNELLQVFDQDFDNYSIDGPKVDLGAKATQALALVFHELATNALKYADMANGANRLDIRWQLADDGRLEIRWEENLDAVITRQEGSGFGTRLIHSLVAGELGGQLRRELTENGLRLEISVPREAR</sequence>
<dbReference type="PANTHER" id="PTHR41523:SF7">
    <property type="entry name" value="HISTIDINE KINASE"/>
    <property type="match status" value="1"/>
</dbReference>
<feature type="transmembrane region" description="Helical" evidence="12">
    <location>
        <begin position="338"/>
        <end position="358"/>
    </location>
</feature>